<gene>
    <name evidence="2" type="ORF">OCH7691_04448</name>
</gene>
<name>A0A1Y5U5R5_9PROT</name>
<accession>A0A1Y5U5R5</accession>
<dbReference type="EMBL" id="FWFR01000008">
    <property type="protein sequence ID" value="SLN77534.1"/>
    <property type="molecule type" value="Genomic_DNA"/>
</dbReference>
<organism evidence="2 3">
    <name type="scientific">Oceanibacterium hippocampi</name>
    <dbReference type="NCBI Taxonomy" id="745714"/>
    <lineage>
        <taxon>Bacteria</taxon>
        <taxon>Pseudomonadati</taxon>
        <taxon>Pseudomonadota</taxon>
        <taxon>Alphaproteobacteria</taxon>
        <taxon>Sneathiellales</taxon>
        <taxon>Sneathiellaceae</taxon>
        <taxon>Oceanibacterium</taxon>
    </lineage>
</organism>
<protein>
    <submittedName>
        <fullName evidence="2">Uncharacterized protein</fullName>
    </submittedName>
</protein>
<dbReference type="InParanoid" id="A0A1Y5U5R5"/>
<feature type="region of interest" description="Disordered" evidence="1">
    <location>
        <begin position="54"/>
        <end position="74"/>
    </location>
</feature>
<sequence length="74" mass="7646">MTAAQRQRPADPGRDQAGPGVVQPVEPSGEGVRLPVPSRAAILFHRASMPRGIAPVIGKDGGHFPHPGPAAVRP</sequence>
<reference evidence="2 3" key="1">
    <citation type="submission" date="2017-03" db="EMBL/GenBank/DDBJ databases">
        <authorList>
            <person name="Afonso C.L."/>
            <person name="Miller P.J."/>
            <person name="Scott M.A."/>
            <person name="Spackman E."/>
            <person name="Goraichik I."/>
            <person name="Dimitrov K.M."/>
            <person name="Suarez D.L."/>
            <person name="Swayne D.E."/>
        </authorList>
    </citation>
    <scope>NUCLEOTIDE SEQUENCE [LARGE SCALE GENOMIC DNA]</scope>
    <source>
        <strain evidence="2 3">CECT 7691</strain>
    </source>
</reference>
<evidence type="ECO:0000313" key="3">
    <source>
        <dbReference type="Proteomes" id="UP000193200"/>
    </source>
</evidence>
<dbReference type="AlphaFoldDB" id="A0A1Y5U5R5"/>
<feature type="region of interest" description="Disordered" evidence="1">
    <location>
        <begin position="1"/>
        <end position="35"/>
    </location>
</feature>
<keyword evidence="3" id="KW-1185">Reference proteome</keyword>
<dbReference type="RefSeq" id="WP_085885784.1">
    <property type="nucleotide sequence ID" value="NZ_FWFR01000008.1"/>
</dbReference>
<evidence type="ECO:0000256" key="1">
    <source>
        <dbReference type="SAM" id="MobiDB-lite"/>
    </source>
</evidence>
<dbReference type="Proteomes" id="UP000193200">
    <property type="component" value="Unassembled WGS sequence"/>
</dbReference>
<evidence type="ECO:0000313" key="2">
    <source>
        <dbReference type="EMBL" id="SLN77534.1"/>
    </source>
</evidence>
<proteinExistence type="predicted"/>